<protein>
    <submittedName>
        <fullName evidence="1">Uncharacterized protein</fullName>
    </submittedName>
</protein>
<organism evidence="1 2">
    <name type="scientific">Microcystis phage Mvi-JY20</name>
    <dbReference type="NCBI Taxonomy" id="3128146"/>
    <lineage>
        <taxon>Viruses</taxon>
        <taxon>Duplodnaviria</taxon>
        <taxon>Heunggongvirae</taxon>
        <taxon>Uroviricota</taxon>
        <taxon>Caudoviricetes</taxon>
    </lineage>
</organism>
<name>A0AAX4QHX2_9CAUD</name>
<sequence length="92" mass="10867">MKYSPVCDCFSLPVTLRKELLTSISSDISYAEMIKKVERMIKFIRTTRVIPLPKYYYVDEICDPRLSVDPEEVIRVRTKMIEARKRYLNGES</sequence>
<evidence type="ECO:0000313" key="2">
    <source>
        <dbReference type="Proteomes" id="UP001459105"/>
    </source>
</evidence>
<dbReference type="Proteomes" id="UP001459105">
    <property type="component" value="Segment"/>
</dbReference>
<reference evidence="1" key="1">
    <citation type="submission" date="2024-03" db="EMBL/GenBank/DDBJ databases">
        <authorList>
            <person name="Lin W."/>
            <person name="Li D."/>
            <person name="Tong Y."/>
        </authorList>
    </citation>
    <scope>NUCLEOTIDE SEQUENCE</scope>
</reference>
<evidence type="ECO:0000313" key="1">
    <source>
        <dbReference type="EMBL" id="XAI95475.1"/>
    </source>
</evidence>
<dbReference type="EMBL" id="PP438412">
    <property type="protein sequence ID" value="XAI95475.1"/>
    <property type="molecule type" value="Genomic_DNA"/>
</dbReference>
<accession>A0AAX4QHX2</accession>
<proteinExistence type="predicted"/>